<dbReference type="RefSeq" id="WP_089752020.1">
    <property type="nucleotide sequence ID" value="NZ_FOOG01000017.1"/>
</dbReference>
<dbReference type="AlphaFoldDB" id="A0A1I2N2I1"/>
<proteinExistence type="predicted"/>
<keyword evidence="2" id="KW-1185">Reference proteome</keyword>
<dbReference type="Pfam" id="PF11213">
    <property type="entry name" value="DUF3006"/>
    <property type="match status" value="1"/>
</dbReference>
<gene>
    <name evidence="1" type="ORF">SAMN05216353_1179</name>
</gene>
<organism evidence="1 2">
    <name type="scientific">Halobacillus alkaliphilus</name>
    <dbReference type="NCBI Taxonomy" id="396056"/>
    <lineage>
        <taxon>Bacteria</taxon>
        <taxon>Bacillati</taxon>
        <taxon>Bacillota</taxon>
        <taxon>Bacilli</taxon>
        <taxon>Bacillales</taxon>
        <taxon>Bacillaceae</taxon>
        <taxon>Halobacillus</taxon>
    </lineage>
</organism>
<dbReference type="OrthoDB" id="2971477at2"/>
<dbReference type="Proteomes" id="UP000198897">
    <property type="component" value="Unassembled WGS sequence"/>
</dbReference>
<dbReference type="InterPro" id="IPR021377">
    <property type="entry name" value="DUF3006"/>
</dbReference>
<reference evidence="2" key="1">
    <citation type="submission" date="2016-10" db="EMBL/GenBank/DDBJ databases">
        <authorList>
            <person name="Varghese N."/>
            <person name="Submissions S."/>
        </authorList>
    </citation>
    <scope>NUCLEOTIDE SEQUENCE [LARGE SCALE GENOMIC DNA]</scope>
    <source>
        <strain evidence="2">FP5</strain>
    </source>
</reference>
<sequence>MNNYKLDRFEGAYAILIQEDAHNNEISVLKERLIAFAKPGDSIKIDFDNIGNLKHVEIISKVDKMEKA</sequence>
<name>A0A1I2N2I1_9BACI</name>
<protein>
    <submittedName>
        <fullName evidence="1">Uncharacterized protein</fullName>
    </submittedName>
</protein>
<accession>A0A1I2N2I1</accession>
<dbReference type="EMBL" id="FOOG01000017">
    <property type="protein sequence ID" value="SFF98095.1"/>
    <property type="molecule type" value="Genomic_DNA"/>
</dbReference>
<evidence type="ECO:0000313" key="2">
    <source>
        <dbReference type="Proteomes" id="UP000198897"/>
    </source>
</evidence>
<evidence type="ECO:0000313" key="1">
    <source>
        <dbReference type="EMBL" id="SFF98095.1"/>
    </source>
</evidence>